<gene>
    <name evidence="6" type="ORF">GGR17_002039</name>
</gene>
<dbReference type="InterPro" id="IPR036388">
    <property type="entry name" value="WH-like_DNA-bd_sf"/>
</dbReference>
<dbReference type="GO" id="GO:0003700">
    <property type="term" value="F:DNA-binding transcription factor activity"/>
    <property type="evidence" value="ECO:0007669"/>
    <property type="project" value="InterPro"/>
</dbReference>
<dbReference type="EMBL" id="JACIEQ010000002">
    <property type="protein sequence ID" value="MBB4022230.1"/>
    <property type="molecule type" value="Genomic_DNA"/>
</dbReference>
<dbReference type="SUPFAM" id="SSF46785">
    <property type="entry name" value="Winged helix' DNA-binding domain"/>
    <property type="match status" value="1"/>
</dbReference>
<keyword evidence="2" id="KW-0805">Transcription regulation</keyword>
<dbReference type="Pfam" id="PF00126">
    <property type="entry name" value="HTH_1"/>
    <property type="match status" value="1"/>
</dbReference>
<dbReference type="PRINTS" id="PR00039">
    <property type="entry name" value="HTHLYSR"/>
</dbReference>
<comment type="similarity">
    <text evidence="1">Belongs to the LysR transcriptional regulatory family.</text>
</comment>
<comment type="caution">
    <text evidence="6">The sequence shown here is derived from an EMBL/GenBank/DDBJ whole genome shotgun (WGS) entry which is preliminary data.</text>
</comment>
<dbReference type="Proteomes" id="UP000585681">
    <property type="component" value="Unassembled WGS sequence"/>
</dbReference>
<keyword evidence="4" id="KW-0804">Transcription</keyword>
<keyword evidence="7" id="KW-1185">Reference proteome</keyword>
<proteinExistence type="inferred from homology"/>
<dbReference type="GO" id="GO:0000976">
    <property type="term" value="F:transcription cis-regulatory region binding"/>
    <property type="evidence" value="ECO:0007669"/>
    <property type="project" value="TreeGrafter"/>
</dbReference>
<dbReference type="InterPro" id="IPR005119">
    <property type="entry name" value="LysR_subst-bd"/>
</dbReference>
<dbReference type="SUPFAM" id="SSF53850">
    <property type="entry name" value="Periplasmic binding protein-like II"/>
    <property type="match status" value="1"/>
</dbReference>
<dbReference type="PANTHER" id="PTHR30126:SF2">
    <property type="entry name" value="HTH-TYPE TRANSCRIPTIONAL REGULATOR YJIE"/>
    <property type="match status" value="1"/>
</dbReference>
<evidence type="ECO:0000313" key="7">
    <source>
        <dbReference type="Proteomes" id="UP000585681"/>
    </source>
</evidence>
<dbReference type="Gene3D" id="1.10.10.10">
    <property type="entry name" value="Winged helix-like DNA-binding domain superfamily/Winged helix DNA-binding domain"/>
    <property type="match status" value="1"/>
</dbReference>
<organism evidence="6 7">
    <name type="scientific">Actibacterium naphthalenivorans</name>
    <dbReference type="NCBI Taxonomy" id="1614693"/>
    <lineage>
        <taxon>Bacteria</taxon>
        <taxon>Pseudomonadati</taxon>
        <taxon>Pseudomonadota</taxon>
        <taxon>Alphaproteobacteria</taxon>
        <taxon>Rhodobacterales</taxon>
        <taxon>Roseobacteraceae</taxon>
        <taxon>Actibacterium</taxon>
    </lineage>
</organism>
<keyword evidence="3 6" id="KW-0238">DNA-binding</keyword>
<evidence type="ECO:0000256" key="1">
    <source>
        <dbReference type="ARBA" id="ARBA00009437"/>
    </source>
</evidence>
<dbReference type="PANTHER" id="PTHR30126">
    <property type="entry name" value="HTH-TYPE TRANSCRIPTIONAL REGULATOR"/>
    <property type="match status" value="1"/>
</dbReference>
<protein>
    <submittedName>
        <fullName evidence="6">DNA-binding transcriptional LysR family regulator</fullName>
    </submittedName>
</protein>
<name>A0A840CAX8_9RHOB</name>
<evidence type="ECO:0000256" key="3">
    <source>
        <dbReference type="ARBA" id="ARBA00023125"/>
    </source>
</evidence>
<dbReference type="InterPro" id="IPR036390">
    <property type="entry name" value="WH_DNA-bd_sf"/>
</dbReference>
<reference evidence="6" key="1">
    <citation type="submission" date="2020-08" db="EMBL/GenBank/DDBJ databases">
        <title>Genomic Encyclopedia of Type Strains, Phase IV (KMG-IV): sequencing the most valuable type-strain genomes for metagenomic binning, comparative biology and taxonomic classification.</title>
        <authorList>
            <person name="Goeker M."/>
        </authorList>
    </citation>
    <scope>NUCLEOTIDE SEQUENCE [LARGE SCALE GENOMIC DNA]</scope>
    <source>
        <strain evidence="6">DSM 105040</strain>
    </source>
</reference>
<dbReference type="Pfam" id="PF03466">
    <property type="entry name" value="LysR_substrate"/>
    <property type="match status" value="1"/>
</dbReference>
<evidence type="ECO:0000313" key="6">
    <source>
        <dbReference type="EMBL" id="MBB4022230.1"/>
    </source>
</evidence>
<accession>A0A840CAX8</accession>
<evidence type="ECO:0000259" key="5">
    <source>
        <dbReference type="PROSITE" id="PS50931"/>
    </source>
</evidence>
<dbReference type="AlphaFoldDB" id="A0A840CAX8"/>
<evidence type="ECO:0000256" key="4">
    <source>
        <dbReference type="ARBA" id="ARBA00023163"/>
    </source>
</evidence>
<sequence length="292" mass="32627">MAALKNFSRAAEDRHVSQPAFSRRIRILEAEVGVSLINRETLPLSLTPAGELFLVQAQRILKTYAETIERCQIIDAADSDVIRFATTQSLYLTHYKSRIAPLVKAGGIDIDLNSTAWAADQFVTALQQHYCDVILTYWHPAMDFLSPLEVSKCDYLTLSNDRFLPVSRPEPDGSPRYRLPARGGTSVPLLGYGSASVLSSVVEHVLRQQLTRPNVLVVNHNGLAVGIKAMIQEDFGMGWLPEELCKSEIQNGTLCLAADPSYATSLEIRLYRDSENRKPSLVRLWRQLEDTL</sequence>
<dbReference type="PROSITE" id="PS50931">
    <property type="entry name" value="HTH_LYSR"/>
    <property type="match status" value="1"/>
</dbReference>
<dbReference type="InterPro" id="IPR000847">
    <property type="entry name" value="LysR_HTH_N"/>
</dbReference>
<feature type="domain" description="HTH lysR-type" evidence="5">
    <location>
        <begin position="1"/>
        <end position="47"/>
    </location>
</feature>
<evidence type="ECO:0000256" key="2">
    <source>
        <dbReference type="ARBA" id="ARBA00023015"/>
    </source>
</evidence>